<keyword evidence="6" id="KW-1185">Reference proteome</keyword>
<keyword evidence="1" id="KW-0813">Transport</keyword>
<accession>A0A0L0W8Y2</accession>
<dbReference type="InterPro" id="IPR003439">
    <property type="entry name" value="ABC_transporter-like_ATP-bd"/>
</dbReference>
<dbReference type="InterPro" id="IPR027417">
    <property type="entry name" value="P-loop_NTPase"/>
</dbReference>
<dbReference type="OrthoDB" id="9804819at2"/>
<dbReference type="SMART" id="SM00382">
    <property type="entry name" value="AAA"/>
    <property type="match status" value="1"/>
</dbReference>
<evidence type="ECO:0000313" key="6">
    <source>
        <dbReference type="Proteomes" id="UP000037267"/>
    </source>
</evidence>
<keyword evidence="3" id="KW-0067">ATP-binding</keyword>
<keyword evidence="2" id="KW-0547">Nucleotide-binding</keyword>
<sequence length="232" mass="26104">MGSNIVEIKGLSKNYIRKKALKDVNLNLEKGKILGLLGQNGSGKTTLMKIMAGLLRKSSGEILIDGHSPGIYTKSVVSYLPDRSFLYKWMKVKDAIDFYKDFFDDFDEKKMDELLDFMKLPKDAKVTTFSKGMTEKMNLSLALSRKAKLYILDEPIGGVDPATRDKILDAIINNYTEDSSMIITTHLVTDIERVFDEVAFIKEGEIILSGDAEELRQSKGKSINDIFKEVSE</sequence>
<dbReference type="EMBL" id="LGSS01000011">
    <property type="protein sequence ID" value="KNF07917.1"/>
    <property type="molecule type" value="Genomic_DNA"/>
</dbReference>
<dbReference type="Gene3D" id="3.40.50.300">
    <property type="entry name" value="P-loop containing nucleotide triphosphate hydrolases"/>
    <property type="match status" value="1"/>
</dbReference>
<dbReference type="InterPro" id="IPR051782">
    <property type="entry name" value="ABC_Transporter_VariousFunc"/>
</dbReference>
<dbReference type="AlphaFoldDB" id="A0A0L0W8Y2"/>
<name>A0A0L0W8Y2_GOTPU</name>
<dbReference type="RefSeq" id="WP_050355825.1">
    <property type="nucleotide sequence ID" value="NZ_LGSS01000011.1"/>
</dbReference>
<dbReference type="PATRIC" id="fig|1503.3.peg.249"/>
<dbReference type="SUPFAM" id="SSF52540">
    <property type="entry name" value="P-loop containing nucleoside triphosphate hydrolases"/>
    <property type="match status" value="1"/>
</dbReference>
<dbReference type="Pfam" id="PF00005">
    <property type="entry name" value="ABC_tran"/>
    <property type="match status" value="1"/>
</dbReference>
<gene>
    <name evidence="5" type="ORF">CLPU_11c00860</name>
</gene>
<reference evidence="6" key="1">
    <citation type="submission" date="2015-07" db="EMBL/GenBank/DDBJ databases">
        <title>Draft genome sequence of the purine-degrading Gottschalkia purinilyticum DSM 1384 (formerly Clostridium purinilyticum).</title>
        <authorList>
            <person name="Poehlein A."/>
            <person name="Schiel-Bengelsdorf B."/>
            <person name="Bengelsdorf F.R."/>
            <person name="Daniel R."/>
            <person name="Duerre P."/>
        </authorList>
    </citation>
    <scope>NUCLEOTIDE SEQUENCE [LARGE SCALE GENOMIC DNA]</scope>
    <source>
        <strain evidence="6">DSM 1384</strain>
    </source>
</reference>
<feature type="domain" description="ABC transporter" evidence="4">
    <location>
        <begin position="6"/>
        <end position="228"/>
    </location>
</feature>
<evidence type="ECO:0000256" key="2">
    <source>
        <dbReference type="ARBA" id="ARBA00022741"/>
    </source>
</evidence>
<dbReference type="PANTHER" id="PTHR42939:SF1">
    <property type="entry name" value="ABC TRANSPORTER ATP-BINDING PROTEIN ALBC-RELATED"/>
    <property type="match status" value="1"/>
</dbReference>
<comment type="caution">
    <text evidence="5">The sequence shown here is derived from an EMBL/GenBank/DDBJ whole genome shotgun (WGS) entry which is preliminary data.</text>
</comment>
<dbReference type="STRING" id="1503.CLPU_11c00860"/>
<evidence type="ECO:0000256" key="3">
    <source>
        <dbReference type="ARBA" id="ARBA00022840"/>
    </source>
</evidence>
<proteinExistence type="predicted"/>
<dbReference type="PANTHER" id="PTHR42939">
    <property type="entry name" value="ABC TRANSPORTER ATP-BINDING PROTEIN ALBC-RELATED"/>
    <property type="match status" value="1"/>
</dbReference>
<evidence type="ECO:0000313" key="5">
    <source>
        <dbReference type="EMBL" id="KNF07917.1"/>
    </source>
</evidence>
<dbReference type="GO" id="GO:0016887">
    <property type="term" value="F:ATP hydrolysis activity"/>
    <property type="evidence" value="ECO:0007669"/>
    <property type="project" value="InterPro"/>
</dbReference>
<organism evidence="5 6">
    <name type="scientific">Gottschalkia purinilytica</name>
    <name type="common">Clostridium purinilyticum</name>
    <dbReference type="NCBI Taxonomy" id="1503"/>
    <lineage>
        <taxon>Bacteria</taxon>
        <taxon>Bacillati</taxon>
        <taxon>Bacillota</taxon>
        <taxon>Tissierellia</taxon>
        <taxon>Tissierellales</taxon>
        <taxon>Gottschalkiaceae</taxon>
        <taxon>Gottschalkia</taxon>
    </lineage>
</organism>
<dbReference type="PROSITE" id="PS50893">
    <property type="entry name" value="ABC_TRANSPORTER_2"/>
    <property type="match status" value="1"/>
</dbReference>
<dbReference type="CDD" id="cd03230">
    <property type="entry name" value="ABC_DR_subfamily_A"/>
    <property type="match status" value="1"/>
</dbReference>
<evidence type="ECO:0000259" key="4">
    <source>
        <dbReference type="PROSITE" id="PS50893"/>
    </source>
</evidence>
<protein>
    <submittedName>
        <fullName evidence="5">ABC-type multidrug transport system, ATPase component</fullName>
    </submittedName>
</protein>
<dbReference type="InterPro" id="IPR003593">
    <property type="entry name" value="AAA+_ATPase"/>
</dbReference>
<dbReference type="GO" id="GO:0005524">
    <property type="term" value="F:ATP binding"/>
    <property type="evidence" value="ECO:0007669"/>
    <property type="project" value="UniProtKB-KW"/>
</dbReference>
<evidence type="ECO:0000256" key="1">
    <source>
        <dbReference type="ARBA" id="ARBA00022448"/>
    </source>
</evidence>
<dbReference type="Proteomes" id="UP000037267">
    <property type="component" value="Unassembled WGS sequence"/>
</dbReference>